<dbReference type="Pfam" id="PF00455">
    <property type="entry name" value="DeoRC"/>
    <property type="match status" value="1"/>
</dbReference>
<evidence type="ECO:0000313" key="5">
    <source>
        <dbReference type="EMBL" id="TLS52936.1"/>
    </source>
</evidence>
<dbReference type="PROSITE" id="PS51000">
    <property type="entry name" value="HTH_DEOR_2"/>
    <property type="match status" value="1"/>
</dbReference>
<keyword evidence="6" id="KW-1185">Reference proteome</keyword>
<dbReference type="GO" id="GO:0003677">
    <property type="term" value="F:DNA binding"/>
    <property type="evidence" value="ECO:0007669"/>
    <property type="project" value="UniProtKB-KW"/>
</dbReference>
<dbReference type="SMART" id="SM01134">
    <property type="entry name" value="DeoRC"/>
    <property type="match status" value="1"/>
</dbReference>
<name>A0A5R9GEY8_9BACL</name>
<dbReference type="InterPro" id="IPR001034">
    <property type="entry name" value="DeoR_HTH"/>
</dbReference>
<dbReference type="RefSeq" id="WP_138193177.1">
    <property type="nucleotide sequence ID" value="NZ_VCIW01000003.1"/>
</dbReference>
<dbReference type="AlphaFoldDB" id="A0A5R9GEY8"/>
<dbReference type="SUPFAM" id="SSF46785">
    <property type="entry name" value="Winged helix' DNA-binding domain"/>
    <property type="match status" value="1"/>
</dbReference>
<dbReference type="InterPro" id="IPR037171">
    <property type="entry name" value="NagB/RpiA_transferase-like"/>
</dbReference>
<dbReference type="InterPro" id="IPR036388">
    <property type="entry name" value="WH-like_DNA-bd_sf"/>
</dbReference>
<dbReference type="PANTHER" id="PTHR30363">
    <property type="entry name" value="HTH-TYPE TRANSCRIPTIONAL REGULATOR SRLR-RELATED"/>
    <property type="match status" value="1"/>
</dbReference>
<gene>
    <name evidence="5" type="ORF">FE782_06065</name>
</gene>
<reference evidence="5 6" key="1">
    <citation type="submission" date="2019-05" db="EMBL/GenBank/DDBJ databases">
        <authorList>
            <person name="Narsing Rao M.P."/>
            <person name="Li W.J."/>
        </authorList>
    </citation>
    <scope>NUCLEOTIDE SEQUENCE [LARGE SCALE GENOMIC DNA]</scope>
    <source>
        <strain evidence="5 6">SYSU_K30003</strain>
    </source>
</reference>
<dbReference type="InterPro" id="IPR018356">
    <property type="entry name" value="Tscrpt_reg_HTH_DeoR_CS"/>
</dbReference>
<keyword evidence="3" id="KW-0804">Transcription</keyword>
<feature type="domain" description="HTH deoR-type" evidence="4">
    <location>
        <begin position="3"/>
        <end position="58"/>
    </location>
</feature>
<evidence type="ECO:0000256" key="1">
    <source>
        <dbReference type="ARBA" id="ARBA00023015"/>
    </source>
</evidence>
<dbReference type="InterPro" id="IPR050313">
    <property type="entry name" value="Carb_Metab_HTH_regulators"/>
</dbReference>
<keyword evidence="1" id="KW-0805">Transcription regulation</keyword>
<dbReference type="InterPro" id="IPR036390">
    <property type="entry name" value="WH_DNA-bd_sf"/>
</dbReference>
<dbReference type="SMART" id="SM00420">
    <property type="entry name" value="HTH_DEOR"/>
    <property type="match status" value="1"/>
</dbReference>
<dbReference type="SUPFAM" id="SSF100950">
    <property type="entry name" value="NagB/RpiA/CoA transferase-like"/>
    <property type="match status" value="1"/>
</dbReference>
<comment type="caution">
    <text evidence="5">The sequence shown here is derived from an EMBL/GenBank/DDBJ whole genome shotgun (WGS) entry which is preliminary data.</text>
</comment>
<evidence type="ECO:0000313" key="6">
    <source>
        <dbReference type="Proteomes" id="UP000309676"/>
    </source>
</evidence>
<organism evidence="5 6">
    <name type="scientific">Paenibacillus antri</name>
    <dbReference type="NCBI Taxonomy" id="2582848"/>
    <lineage>
        <taxon>Bacteria</taxon>
        <taxon>Bacillati</taxon>
        <taxon>Bacillota</taxon>
        <taxon>Bacilli</taxon>
        <taxon>Bacillales</taxon>
        <taxon>Paenibacillaceae</taxon>
        <taxon>Paenibacillus</taxon>
    </lineage>
</organism>
<dbReference type="Pfam" id="PF08220">
    <property type="entry name" value="HTH_DeoR"/>
    <property type="match status" value="1"/>
</dbReference>
<evidence type="ECO:0000256" key="3">
    <source>
        <dbReference type="ARBA" id="ARBA00023163"/>
    </source>
</evidence>
<dbReference type="PRINTS" id="PR00037">
    <property type="entry name" value="HTHLACR"/>
</dbReference>
<dbReference type="GO" id="GO:0003700">
    <property type="term" value="F:DNA-binding transcription factor activity"/>
    <property type="evidence" value="ECO:0007669"/>
    <property type="project" value="InterPro"/>
</dbReference>
<dbReference type="OrthoDB" id="9797223at2"/>
<dbReference type="EMBL" id="VCIW01000003">
    <property type="protein sequence ID" value="TLS52936.1"/>
    <property type="molecule type" value="Genomic_DNA"/>
</dbReference>
<keyword evidence="2" id="KW-0238">DNA-binding</keyword>
<dbReference type="Gene3D" id="3.40.50.1360">
    <property type="match status" value="1"/>
</dbReference>
<accession>A0A5R9GEY8</accession>
<protein>
    <submittedName>
        <fullName evidence="5">DeoR/GlpR transcriptional regulator</fullName>
    </submittedName>
</protein>
<dbReference type="InterPro" id="IPR014036">
    <property type="entry name" value="DeoR-like_C"/>
</dbReference>
<proteinExistence type="predicted"/>
<dbReference type="PROSITE" id="PS00894">
    <property type="entry name" value="HTH_DEOR_1"/>
    <property type="match status" value="1"/>
</dbReference>
<dbReference type="Proteomes" id="UP000309676">
    <property type="component" value="Unassembled WGS sequence"/>
</dbReference>
<dbReference type="PANTHER" id="PTHR30363:SF44">
    <property type="entry name" value="AGA OPERON TRANSCRIPTIONAL REPRESSOR-RELATED"/>
    <property type="match status" value="1"/>
</dbReference>
<sequence length="268" mass="29231">MFVAQRRRKIKELLIQERSVKVADLVKTFSVSEETIRRDLSQLEREGILRKDYGGAILVEDFRDSLSSVPPVQHRVQYFTEEKEAIAEAAASLVGPGDIVVMDAGSTTLCLAKHLGGIDALTVLTNGMNVAEQCSQNENANVFVIGGKLIRKSMSLVGSQAEGELRKYNADIAFLGASGVSTNRGFGSFDLYEAEMKKAMVAAGRKVVILADHSKFEKQALISFASFKDVDVLITSDLVDPHLLRSIEQAGVRVIVCSVRGALLREEA</sequence>
<dbReference type="Gene3D" id="1.10.10.10">
    <property type="entry name" value="Winged helix-like DNA-binding domain superfamily/Winged helix DNA-binding domain"/>
    <property type="match status" value="1"/>
</dbReference>
<evidence type="ECO:0000256" key="2">
    <source>
        <dbReference type="ARBA" id="ARBA00023125"/>
    </source>
</evidence>
<evidence type="ECO:0000259" key="4">
    <source>
        <dbReference type="PROSITE" id="PS51000"/>
    </source>
</evidence>